<evidence type="ECO:0000259" key="2">
    <source>
        <dbReference type="Pfam" id="PF16565"/>
    </source>
</evidence>
<reference evidence="5" key="1">
    <citation type="journal article" date="2019" name="Int. J. Syst. Evol. Microbiol.">
        <title>The Global Catalogue of Microorganisms (GCM) 10K type strain sequencing project: providing services to taxonomists for standard genome sequencing and annotation.</title>
        <authorList>
            <consortium name="The Broad Institute Genomics Platform"/>
            <consortium name="The Broad Institute Genome Sequencing Center for Infectious Disease"/>
            <person name="Wu L."/>
            <person name="Ma J."/>
        </authorList>
    </citation>
    <scope>NUCLEOTIDE SEQUENCE [LARGE SCALE GENOMIC DNA]</scope>
    <source>
        <strain evidence="5">CCUG 56698</strain>
    </source>
</reference>
<evidence type="ECO:0000259" key="3">
    <source>
        <dbReference type="Pfam" id="PF20442"/>
    </source>
</evidence>
<dbReference type="RefSeq" id="WP_380975269.1">
    <property type="nucleotide sequence ID" value="NZ_JBHTEF010000001.1"/>
</dbReference>
<evidence type="ECO:0000313" key="4">
    <source>
        <dbReference type="EMBL" id="MFC7581725.1"/>
    </source>
</evidence>
<feature type="domain" description="BREX system Lon protease-like BrxL N-terminal" evidence="3">
    <location>
        <begin position="22"/>
        <end position="152"/>
    </location>
</feature>
<dbReference type="Pfam" id="PF20442">
    <property type="entry name" value="BrxL_N"/>
    <property type="match status" value="1"/>
</dbReference>
<protein>
    <submittedName>
        <fullName evidence="4">BREX system Lon protease-like protein BrxL</fullName>
    </submittedName>
</protein>
<sequence>MSTPASMDGPARDPLDDLTISAFPGMVVRKDLVKAVKGNALVPTYVLEYLLAQYAATDDPATIRSGIEDVRRILRDHYIHRGDARLVQSTIREKGRHRVIDKVSVALNAKTDVYEAEFSNLGISQVPVSPDIVKAREKLLTGGVWCLCELAYAHSGDPKSIPWFLLSLKPIQLSHLDLAAYTTQRALFTTEQWIDLLIRSIGFEPSLFGTRTKLLQLTRLIPFVERNDNLIELGPKGTGKSHIYSEFSPHGMLISGGEVTVAKLFVNNANRQIGLVGYWDTVAFDEFAGRKKRVDRALVDILKNYMANKSFSRGVETLGAEASLVFIGNTSHSVPYMLKNSDLFDELPEQYHDPAFLDRIHCYLPGWEFEQIRSEMFTDHYGFVVDYLAEVLKAMRDIDYSDRYQQWFTLSPDLSTRDRDGVLKTFSGLMKLIHPSGDAPREDVEALLRIAMEGRKRVKDQLVRIDSTMAPVRFRYSDPAGAWTPVTTVEEDEYPDLYHRVPIDEGDSPAEDTVSSSRDHGARPAAPPSSRTPGHPAAPSPAEPDRAPSLSEGIQRFAEGRHGFSYDRYLGPYLIGATNVRVVDPYIRARHQMRNLVEFLETIAKAATAGAEVHVHLTTKPDDSEEYRGRQRADLETICANAAVAGIDFDYDFSSTLHDRSIHANTGWTIILGRGLDVFQPFDTDWLDLRLRQQRYRAVKEFTLTYVRDGEESGVGE</sequence>
<dbReference type="Pfam" id="PF16565">
    <property type="entry name" value="MIT_C"/>
    <property type="match status" value="1"/>
</dbReference>
<evidence type="ECO:0000313" key="5">
    <source>
        <dbReference type="Proteomes" id="UP001596527"/>
    </source>
</evidence>
<proteinExistence type="predicted"/>
<feature type="region of interest" description="Disordered" evidence="1">
    <location>
        <begin position="494"/>
        <end position="548"/>
    </location>
</feature>
<dbReference type="InterPro" id="IPR014061">
    <property type="entry name" value="BrxL-like"/>
</dbReference>
<gene>
    <name evidence="4" type="primary">brxL</name>
    <name evidence="4" type="ORF">ACFQWG_11015</name>
</gene>
<dbReference type="NCBIfam" id="TIGR02688">
    <property type="entry name" value="BREX system Lon protease-like protein BrxL"/>
    <property type="match status" value="1"/>
</dbReference>
<comment type="caution">
    <text evidence="4">The sequence shown here is derived from an EMBL/GenBank/DDBJ whole genome shotgun (WGS) entry which is preliminary data.</text>
</comment>
<dbReference type="Proteomes" id="UP001596527">
    <property type="component" value="Unassembled WGS sequence"/>
</dbReference>
<organism evidence="4 5">
    <name type="scientific">Schaalia naturae</name>
    <dbReference type="NCBI Taxonomy" id="635203"/>
    <lineage>
        <taxon>Bacteria</taxon>
        <taxon>Bacillati</taxon>
        <taxon>Actinomycetota</taxon>
        <taxon>Actinomycetes</taxon>
        <taxon>Actinomycetales</taxon>
        <taxon>Actinomycetaceae</taxon>
        <taxon>Schaalia</taxon>
    </lineage>
</organism>
<dbReference type="Pfam" id="PF13337">
    <property type="entry name" value="BrxL_ATPase"/>
    <property type="match status" value="1"/>
</dbReference>
<dbReference type="InterPro" id="IPR032341">
    <property type="entry name" value="MITD1_C"/>
</dbReference>
<dbReference type="InterPro" id="IPR038113">
    <property type="entry name" value="MITD1_C_sf"/>
</dbReference>
<name>A0ABW2SNJ7_9ACTO</name>
<dbReference type="InterPro" id="IPR046838">
    <property type="entry name" value="BrxL_N"/>
</dbReference>
<keyword evidence="5" id="KW-1185">Reference proteome</keyword>
<evidence type="ECO:0000256" key="1">
    <source>
        <dbReference type="SAM" id="MobiDB-lite"/>
    </source>
</evidence>
<dbReference type="EMBL" id="JBHTEF010000001">
    <property type="protein sequence ID" value="MFC7581725.1"/>
    <property type="molecule type" value="Genomic_DNA"/>
</dbReference>
<feature type="domain" description="MITD1 C-terminal phospholipase D-like" evidence="2">
    <location>
        <begin position="563"/>
        <end position="708"/>
    </location>
</feature>
<accession>A0ABW2SNJ7</accession>
<dbReference type="Gene3D" id="3.30.870.30">
    <property type="entry name" value="MITD, C-terminal phospholipase D-like domain"/>
    <property type="match status" value="1"/>
</dbReference>